<evidence type="ECO:0000313" key="9">
    <source>
        <dbReference type="Proteomes" id="UP001431209"/>
    </source>
</evidence>
<keyword evidence="3" id="KW-0862">Zinc</keyword>
<comment type="caution">
    <text evidence="8">The sequence shown here is derived from an EMBL/GenBank/DDBJ whole genome shotgun (WGS) entry which is preliminary data.</text>
</comment>
<evidence type="ECO:0000256" key="3">
    <source>
        <dbReference type="ARBA" id="ARBA00022833"/>
    </source>
</evidence>
<dbReference type="Proteomes" id="UP001431209">
    <property type="component" value="Unassembled WGS sequence"/>
</dbReference>
<feature type="region of interest" description="Disordered" evidence="5">
    <location>
        <begin position="143"/>
        <end position="175"/>
    </location>
</feature>
<dbReference type="AlphaFoldDB" id="A0AAW2YZH5"/>
<dbReference type="PROSITE" id="PS50908">
    <property type="entry name" value="RWD"/>
    <property type="match status" value="1"/>
</dbReference>
<dbReference type="GO" id="GO:0006511">
    <property type="term" value="P:ubiquitin-dependent protein catabolic process"/>
    <property type="evidence" value="ECO:0007669"/>
    <property type="project" value="TreeGrafter"/>
</dbReference>
<keyword evidence="2 4" id="KW-0863">Zinc-finger</keyword>
<sequence length="479" mass="53564">MSEDKKRAVREELVNIKQKFKKFKNISTTFPFKFSVDYIPDQDLNVDFDGLKVHFSVPEDYPDVAPSVDEIEEVANGRSVPSSVKNYIKDQLLQQIKKNHKEGNTTLLTLMNYLQKNANKLITHDPKCLQAYIVDNPDGSSKRRFSFINDTPEPESSSGEEDEESYEDESEEDDSALYSLRVKPPSLSTHAGPNDIGLLFEGVDLKGISVFECTELNLIVHCVRCQNSVDVKNLTPTSDFILDCSVCTKPLEVHFYPHAVMSVSIQPQNLFAQIECSGCSVFDTLPTCQFAVMCFDCSHVTNIGSVRVRALNDFECEKCHTGLSLVVTQIQKTHIKILAENLDSEGLTPHQRQQALAAKKNKAKKKTANSTISLGSTLPQHGTCKHYKHSQRWLRFPCCGKAYPCDICHEEACSEMTGEAWANRMICGHCSFEQPVSSSCKACNKSLTKRRAPGVDGNIKLGRSAIKKREAKTKASKKH</sequence>
<evidence type="ECO:0000256" key="2">
    <source>
        <dbReference type="ARBA" id="ARBA00022771"/>
    </source>
</evidence>
<keyword evidence="1" id="KW-0479">Metal-binding</keyword>
<protein>
    <recommendedName>
        <fullName evidence="10">CHY-type domain-containing protein</fullName>
    </recommendedName>
</protein>
<feature type="compositionally biased region" description="Acidic residues" evidence="5">
    <location>
        <begin position="158"/>
        <end position="175"/>
    </location>
</feature>
<dbReference type="GO" id="GO:0008270">
    <property type="term" value="F:zinc ion binding"/>
    <property type="evidence" value="ECO:0007669"/>
    <property type="project" value="UniProtKB-KW"/>
</dbReference>
<evidence type="ECO:0000256" key="1">
    <source>
        <dbReference type="ARBA" id="ARBA00022723"/>
    </source>
</evidence>
<reference evidence="8 9" key="1">
    <citation type="submission" date="2024-03" db="EMBL/GenBank/DDBJ databases">
        <title>The Acrasis kona genome and developmental transcriptomes reveal deep origins of eukaryotic multicellular pathways.</title>
        <authorList>
            <person name="Sheikh S."/>
            <person name="Fu C.-J."/>
            <person name="Brown M.W."/>
            <person name="Baldauf S.L."/>
        </authorList>
    </citation>
    <scope>NUCLEOTIDE SEQUENCE [LARGE SCALE GENOMIC DNA]</scope>
    <source>
        <strain evidence="8 9">ATCC MYA-3509</strain>
    </source>
</reference>
<evidence type="ECO:0000256" key="4">
    <source>
        <dbReference type="PROSITE-ProRule" id="PRU00601"/>
    </source>
</evidence>
<name>A0AAW2YZH5_9EUKA</name>
<dbReference type="SUPFAM" id="SSF54495">
    <property type="entry name" value="UBC-like"/>
    <property type="match status" value="1"/>
</dbReference>
<evidence type="ECO:0000256" key="5">
    <source>
        <dbReference type="SAM" id="MobiDB-lite"/>
    </source>
</evidence>
<dbReference type="GO" id="GO:0016567">
    <property type="term" value="P:protein ubiquitination"/>
    <property type="evidence" value="ECO:0007669"/>
    <property type="project" value="TreeGrafter"/>
</dbReference>
<organism evidence="8 9">
    <name type="scientific">Acrasis kona</name>
    <dbReference type="NCBI Taxonomy" id="1008807"/>
    <lineage>
        <taxon>Eukaryota</taxon>
        <taxon>Discoba</taxon>
        <taxon>Heterolobosea</taxon>
        <taxon>Tetramitia</taxon>
        <taxon>Eutetramitia</taxon>
        <taxon>Acrasidae</taxon>
        <taxon>Acrasis</taxon>
    </lineage>
</organism>
<gene>
    <name evidence="8" type="ORF">AKO1_013253</name>
</gene>
<dbReference type="PANTHER" id="PTHR21319">
    <property type="entry name" value="RING FINGER AND CHY ZINC FINGER DOMAIN-CONTAINING PROTEIN 1"/>
    <property type="match status" value="1"/>
</dbReference>
<dbReference type="SUPFAM" id="SSF161219">
    <property type="entry name" value="CHY zinc finger-like"/>
    <property type="match status" value="1"/>
</dbReference>
<dbReference type="EMBL" id="JAOPGA020000814">
    <property type="protein sequence ID" value="KAL0482069.1"/>
    <property type="molecule type" value="Genomic_DNA"/>
</dbReference>
<dbReference type="GO" id="GO:0005634">
    <property type="term" value="C:nucleus"/>
    <property type="evidence" value="ECO:0007669"/>
    <property type="project" value="TreeGrafter"/>
</dbReference>
<dbReference type="PANTHER" id="PTHR21319:SF53">
    <property type="entry name" value="RING FINGER AND CHY ZINC FINGER DOMAIN-CONTAINING PROTEIN 1"/>
    <property type="match status" value="1"/>
</dbReference>
<feature type="domain" description="CHY-type" evidence="7">
    <location>
        <begin position="377"/>
        <end position="445"/>
    </location>
</feature>
<dbReference type="InterPro" id="IPR006575">
    <property type="entry name" value="RWD_dom"/>
</dbReference>
<proteinExistence type="predicted"/>
<keyword evidence="9" id="KW-1185">Reference proteome</keyword>
<dbReference type="Gene3D" id="3.10.110.10">
    <property type="entry name" value="Ubiquitin Conjugating Enzyme"/>
    <property type="match status" value="1"/>
</dbReference>
<dbReference type="Pfam" id="PF05773">
    <property type="entry name" value="RWD"/>
    <property type="match status" value="1"/>
</dbReference>
<dbReference type="Pfam" id="PF05495">
    <property type="entry name" value="zf-CHY"/>
    <property type="match status" value="1"/>
</dbReference>
<dbReference type="InterPro" id="IPR016135">
    <property type="entry name" value="UBQ-conjugating_enzyme/RWD"/>
</dbReference>
<dbReference type="InterPro" id="IPR008913">
    <property type="entry name" value="Znf_CHY"/>
</dbReference>
<feature type="domain" description="RWD" evidence="6">
    <location>
        <begin position="11"/>
        <end position="121"/>
    </location>
</feature>
<dbReference type="PROSITE" id="PS51266">
    <property type="entry name" value="ZF_CHY"/>
    <property type="match status" value="1"/>
</dbReference>
<evidence type="ECO:0000313" key="8">
    <source>
        <dbReference type="EMBL" id="KAL0482069.1"/>
    </source>
</evidence>
<evidence type="ECO:0000259" key="6">
    <source>
        <dbReference type="PROSITE" id="PS50908"/>
    </source>
</evidence>
<accession>A0AAW2YZH5</accession>
<evidence type="ECO:0000259" key="7">
    <source>
        <dbReference type="PROSITE" id="PS51266"/>
    </source>
</evidence>
<evidence type="ECO:0008006" key="10">
    <source>
        <dbReference type="Google" id="ProtNLM"/>
    </source>
</evidence>
<dbReference type="InterPro" id="IPR037274">
    <property type="entry name" value="Znf_CHY_sf"/>
</dbReference>
<dbReference type="GO" id="GO:0061630">
    <property type="term" value="F:ubiquitin protein ligase activity"/>
    <property type="evidence" value="ECO:0007669"/>
    <property type="project" value="TreeGrafter"/>
</dbReference>